<evidence type="ECO:0000256" key="1">
    <source>
        <dbReference type="SAM" id="Coils"/>
    </source>
</evidence>
<evidence type="ECO:0008006" key="3">
    <source>
        <dbReference type="Google" id="ProtNLM"/>
    </source>
</evidence>
<organism evidence="2">
    <name type="scientific">bioreactor metagenome</name>
    <dbReference type="NCBI Taxonomy" id="1076179"/>
    <lineage>
        <taxon>unclassified sequences</taxon>
        <taxon>metagenomes</taxon>
        <taxon>ecological metagenomes</taxon>
    </lineage>
</organism>
<gene>
    <name evidence="2" type="ORF">SDC9_153480</name>
</gene>
<accession>A0A645F0R8</accession>
<dbReference type="EMBL" id="VSSQ01052122">
    <property type="protein sequence ID" value="MPN06224.1"/>
    <property type="molecule type" value="Genomic_DNA"/>
</dbReference>
<evidence type="ECO:0000313" key="2">
    <source>
        <dbReference type="EMBL" id="MPN06224.1"/>
    </source>
</evidence>
<proteinExistence type="predicted"/>
<reference evidence="2" key="1">
    <citation type="submission" date="2019-08" db="EMBL/GenBank/DDBJ databases">
        <authorList>
            <person name="Kucharzyk K."/>
            <person name="Murdoch R.W."/>
            <person name="Higgins S."/>
            <person name="Loffler F."/>
        </authorList>
    </citation>
    <scope>NUCLEOTIDE SEQUENCE</scope>
</reference>
<dbReference type="AlphaFoldDB" id="A0A645F0R8"/>
<keyword evidence="1" id="KW-0175">Coiled coil</keyword>
<name>A0A645F0R8_9ZZZZ</name>
<sequence>MQGLAESENDVISTLNEVRNKIKNLEERRAEIEKWIETELAPQADKLREGIQQYRSYIQLQQESTVLHNVSQEWITELQKQENSEDSDKPKFKPKEHFPVDFNSRIDEIAYSILTDCKYENLNTAHFNMGTFDLEINGYAKEDSHGKGYWAFINTVLGLTFRQYLHEEAVYKPGIFVVATPLLGLDQGVEDNAPTSMRTALFQYFIDNQSEGQMIVVENTKDLPELDYEAGGAKVIEFTQDKYKSKYKESRYGFLHDVYSN</sequence>
<comment type="caution">
    <text evidence="2">The sequence shown here is derived from an EMBL/GenBank/DDBJ whole genome shotgun (WGS) entry which is preliminary data.</text>
</comment>
<protein>
    <recommendedName>
        <fullName evidence="3">Chromosome partition protein Smc</fullName>
    </recommendedName>
</protein>
<feature type="coiled-coil region" evidence="1">
    <location>
        <begin position="8"/>
        <end position="35"/>
    </location>
</feature>